<feature type="domain" description="HTH crp-type" evidence="5">
    <location>
        <begin position="164"/>
        <end position="230"/>
    </location>
</feature>
<dbReference type="eggNOG" id="COG0664">
    <property type="taxonomic scope" value="Bacteria"/>
</dbReference>
<evidence type="ECO:0000259" key="5">
    <source>
        <dbReference type="Pfam" id="PF13545"/>
    </source>
</evidence>
<dbReference type="InterPro" id="IPR036388">
    <property type="entry name" value="WH-like_DNA-bd_sf"/>
</dbReference>
<evidence type="ECO:0000313" key="7">
    <source>
        <dbReference type="Proteomes" id="UP000007471"/>
    </source>
</evidence>
<dbReference type="RefSeq" id="WP_013530597.1">
    <property type="nucleotide sequence ID" value="NC_014923.1"/>
</dbReference>
<dbReference type="GO" id="GO:0003677">
    <property type="term" value="F:DNA binding"/>
    <property type="evidence" value="ECO:0007669"/>
    <property type="project" value="UniProtKB-KW"/>
</dbReference>
<dbReference type="InterPro" id="IPR018490">
    <property type="entry name" value="cNMP-bd_dom_sf"/>
</dbReference>
<dbReference type="STRING" id="765698.Mesci_2781"/>
<evidence type="ECO:0000313" key="6">
    <source>
        <dbReference type="EMBL" id="ADV11914.1"/>
    </source>
</evidence>
<dbReference type="InterPro" id="IPR014710">
    <property type="entry name" value="RmlC-like_jellyroll"/>
</dbReference>
<dbReference type="InterPro" id="IPR000595">
    <property type="entry name" value="cNMP-bd_dom"/>
</dbReference>
<evidence type="ECO:0000256" key="4">
    <source>
        <dbReference type="SAM" id="MobiDB-lite"/>
    </source>
</evidence>
<dbReference type="AlphaFoldDB" id="E8T9U2"/>
<dbReference type="SUPFAM" id="SSF51206">
    <property type="entry name" value="cAMP-binding domain-like"/>
    <property type="match status" value="1"/>
</dbReference>
<dbReference type="Gene3D" id="1.10.10.10">
    <property type="entry name" value="Winged helix-like DNA-binding domain superfamily/Winged helix DNA-binding domain"/>
    <property type="match status" value="1"/>
</dbReference>
<dbReference type="KEGG" id="mci:Mesci_2781"/>
<dbReference type="OrthoDB" id="7506088at2"/>
<dbReference type="SUPFAM" id="SSF46785">
    <property type="entry name" value="Winged helix' DNA-binding domain"/>
    <property type="match status" value="1"/>
</dbReference>
<accession>E8T9U2</accession>
<dbReference type="PATRIC" id="fig|765698.3.peg.3260"/>
<name>E8T9U2_MESCW</name>
<dbReference type="Gene3D" id="2.60.120.10">
    <property type="entry name" value="Jelly Rolls"/>
    <property type="match status" value="1"/>
</dbReference>
<dbReference type="InterPro" id="IPR036390">
    <property type="entry name" value="WH_DNA-bd_sf"/>
</dbReference>
<proteinExistence type="predicted"/>
<evidence type="ECO:0000256" key="2">
    <source>
        <dbReference type="ARBA" id="ARBA00023125"/>
    </source>
</evidence>
<dbReference type="Pfam" id="PF13545">
    <property type="entry name" value="HTH_Crp_2"/>
    <property type="match status" value="1"/>
</dbReference>
<evidence type="ECO:0000256" key="3">
    <source>
        <dbReference type="ARBA" id="ARBA00023163"/>
    </source>
</evidence>
<dbReference type="GO" id="GO:0006355">
    <property type="term" value="P:regulation of DNA-templated transcription"/>
    <property type="evidence" value="ECO:0007669"/>
    <property type="project" value="InterPro"/>
</dbReference>
<keyword evidence="3" id="KW-0804">Transcription</keyword>
<dbReference type="EMBL" id="CP002447">
    <property type="protein sequence ID" value="ADV11914.1"/>
    <property type="molecule type" value="Genomic_DNA"/>
</dbReference>
<dbReference type="InterPro" id="IPR012318">
    <property type="entry name" value="HTH_CRP"/>
</dbReference>
<dbReference type="CDD" id="cd00038">
    <property type="entry name" value="CAP_ED"/>
    <property type="match status" value="1"/>
</dbReference>
<reference evidence="7" key="1">
    <citation type="submission" date="2011-01" db="EMBL/GenBank/DDBJ databases">
        <title>Complete sequence of chromosome of Mesorhizobium ciceri bv. biserrulae WSM1271.</title>
        <authorList>
            <person name="Lucas S."/>
            <person name="Copeland A."/>
            <person name="Lapidus A."/>
            <person name="Cheng J.-F."/>
            <person name="Goodwin L."/>
            <person name="Pitluck S."/>
            <person name="Teshima H."/>
            <person name="Detter J.C."/>
            <person name="Han C."/>
            <person name="Tapia R."/>
            <person name="Land M."/>
            <person name="Hauser L."/>
            <person name="Kyrpides N."/>
            <person name="Ivanova N."/>
            <person name="Nandasena K."/>
            <person name="Reeve W.G."/>
            <person name="Howieson J.G."/>
            <person name="O'Hara G."/>
            <person name="Tiwari R.P."/>
            <person name="Woyke T."/>
        </authorList>
    </citation>
    <scope>NUCLEOTIDE SEQUENCE [LARGE SCALE GENOMIC DNA]</scope>
    <source>
        <strain evidence="7">HAMBI 2942 / LMG 23838 / WSM1271</strain>
    </source>
</reference>
<feature type="compositionally biased region" description="Basic and acidic residues" evidence="4">
    <location>
        <begin position="1"/>
        <end position="15"/>
    </location>
</feature>
<keyword evidence="1" id="KW-0805">Transcription regulation</keyword>
<dbReference type="Proteomes" id="UP000007471">
    <property type="component" value="Chromosome"/>
</dbReference>
<keyword evidence="2" id="KW-0238">DNA-binding</keyword>
<organism evidence="6 7">
    <name type="scientific">Mesorhizobium ciceri biovar biserrulae (strain HAMBI 2942 / LMG 23838 / WSM1271)</name>
    <dbReference type="NCBI Taxonomy" id="765698"/>
    <lineage>
        <taxon>Bacteria</taxon>
        <taxon>Pseudomonadati</taxon>
        <taxon>Pseudomonadota</taxon>
        <taxon>Alphaproteobacteria</taxon>
        <taxon>Hyphomicrobiales</taxon>
        <taxon>Phyllobacteriaceae</taxon>
        <taxon>Mesorhizobium</taxon>
    </lineage>
</organism>
<feature type="region of interest" description="Disordered" evidence="4">
    <location>
        <begin position="1"/>
        <end position="24"/>
    </location>
</feature>
<protein>
    <submittedName>
        <fullName evidence="6">Cyclic nucleotide-binding protein</fullName>
    </submittedName>
</protein>
<dbReference type="HOGENOM" id="CLU_077340_0_0_5"/>
<sequence length="253" mass="27831">MSDPNKNSDPDKKPYPDGNHPYRNQLLRRMPADDLALLEPHMQRCDLPLRMMLVTPNVPIEAVYFIEQGIGSVVASTASGQEAEVGFIGFEGMTGYSLVMGDDRAPHACFVQLEGEAIRIEAGAFKAALEASTTLRMFLLRFVNALQTQAGCTALVNARLKLEERLARWLLMCDDRVPGEHLAITHEFLAIMLGVRRPGVTVALQLLEGRTLIRSRRGEIVIRDRAGLLELANGSYGEAEAEYARLIGEIGAA</sequence>
<evidence type="ECO:0000256" key="1">
    <source>
        <dbReference type="ARBA" id="ARBA00023015"/>
    </source>
</evidence>
<gene>
    <name evidence="6" type="ordered locus">Mesci_2781</name>
</gene>